<sequence>MKKYLLPIGAFIGIVLCGIAVFFLITDDTSKTQKKTQEPKQEKVTSKKKKVKKESHQQATSKKKVVKKATEDVTKTQKTKKATGIPAWNEPSEPTYPTIKNPSQLAVKVSLADQRVYIQEAGQTIYTIVCSTGIEKLGNGTPKGHFVIEPERGPANYFAKYNDWAYNWISFKNHGEYLFHSVLFWDKDHVEEEEAAKLGQEASHGCIRMSLPDSKWFYDNIPTGTPVDIY</sequence>
<evidence type="ECO:0000256" key="4">
    <source>
        <dbReference type="ARBA" id="ARBA00022984"/>
    </source>
</evidence>
<protein>
    <recommendedName>
        <fullName evidence="9">L,D-TPase catalytic domain-containing protein</fullName>
    </recommendedName>
</protein>
<feature type="domain" description="L,D-TPase catalytic" evidence="9">
    <location>
        <begin position="105"/>
        <end position="230"/>
    </location>
</feature>
<organism evidence="10 11">
    <name type="scientific">Ligilactobacillus ceti DSM 22408</name>
    <dbReference type="NCBI Taxonomy" id="1122146"/>
    <lineage>
        <taxon>Bacteria</taxon>
        <taxon>Bacillati</taxon>
        <taxon>Bacillota</taxon>
        <taxon>Bacilli</taxon>
        <taxon>Lactobacillales</taxon>
        <taxon>Lactobacillaceae</taxon>
        <taxon>Ligilactobacillus</taxon>
    </lineage>
</organism>
<dbReference type="PROSITE" id="PS52029">
    <property type="entry name" value="LD_TPASE"/>
    <property type="match status" value="1"/>
</dbReference>
<dbReference type="InterPro" id="IPR050979">
    <property type="entry name" value="LD-transpeptidase"/>
</dbReference>
<comment type="caution">
    <text evidence="10">The sequence shown here is derived from an EMBL/GenBank/DDBJ whole genome shotgun (WGS) entry which is preliminary data.</text>
</comment>
<keyword evidence="11" id="KW-1185">Reference proteome</keyword>
<dbReference type="GO" id="GO:0008360">
    <property type="term" value="P:regulation of cell shape"/>
    <property type="evidence" value="ECO:0007669"/>
    <property type="project" value="UniProtKB-UniRule"/>
</dbReference>
<dbReference type="InterPro" id="IPR005490">
    <property type="entry name" value="LD_TPept_cat_dom"/>
</dbReference>
<feature type="transmembrane region" description="Helical" evidence="8">
    <location>
        <begin position="6"/>
        <end position="25"/>
    </location>
</feature>
<comment type="pathway">
    <text evidence="1 6">Cell wall biogenesis; peptidoglycan biosynthesis.</text>
</comment>
<keyword evidence="3 6" id="KW-0133">Cell shape</keyword>
<reference evidence="10 11" key="1">
    <citation type="journal article" date="2015" name="Genome Announc.">
        <title>Expanding the biotechnology potential of lactobacilli through comparative genomics of 213 strains and associated genera.</title>
        <authorList>
            <person name="Sun Z."/>
            <person name="Harris H.M."/>
            <person name="McCann A."/>
            <person name="Guo C."/>
            <person name="Argimon S."/>
            <person name="Zhang W."/>
            <person name="Yang X."/>
            <person name="Jeffery I.B."/>
            <person name="Cooney J.C."/>
            <person name="Kagawa T.F."/>
            <person name="Liu W."/>
            <person name="Song Y."/>
            <person name="Salvetti E."/>
            <person name="Wrobel A."/>
            <person name="Rasinkangas P."/>
            <person name="Parkhill J."/>
            <person name="Rea M.C."/>
            <person name="O'Sullivan O."/>
            <person name="Ritari J."/>
            <person name="Douillard F.P."/>
            <person name="Paul Ross R."/>
            <person name="Yang R."/>
            <person name="Briner A.E."/>
            <person name="Felis G.E."/>
            <person name="de Vos W.M."/>
            <person name="Barrangou R."/>
            <person name="Klaenhammer T.R."/>
            <person name="Caufield P.W."/>
            <person name="Cui Y."/>
            <person name="Zhang H."/>
            <person name="O'Toole P.W."/>
        </authorList>
    </citation>
    <scope>NUCLEOTIDE SEQUENCE [LARGE SCALE GENOMIC DNA]</scope>
    <source>
        <strain evidence="10 11">DSM 22408</strain>
    </source>
</reference>
<evidence type="ECO:0000313" key="11">
    <source>
        <dbReference type="Proteomes" id="UP000051500"/>
    </source>
</evidence>
<keyword evidence="8" id="KW-0812">Transmembrane</keyword>
<keyword evidence="2" id="KW-0808">Transferase</keyword>
<evidence type="ECO:0000256" key="3">
    <source>
        <dbReference type="ARBA" id="ARBA00022960"/>
    </source>
</evidence>
<feature type="compositionally biased region" description="Basic and acidic residues" evidence="7">
    <location>
        <begin position="32"/>
        <end position="45"/>
    </location>
</feature>
<dbReference type="EMBL" id="JQBZ01000002">
    <property type="protein sequence ID" value="KRN90543.1"/>
    <property type="molecule type" value="Genomic_DNA"/>
</dbReference>
<dbReference type="AlphaFoldDB" id="A0A0R2KM26"/>
<dbReference type="GO" id="GO:0018104">
    <property type="term" value="P:peptidoglycan-protein cross-linking"/>
    <property type="evidence" value="ECO:0007669"/>
    <property type="project" value="TreeGrafter"/>
</dbReference>
<keyword evidence="4 6" id="KW-0573">Peptidoglycan synthesis</keyword>
<feature type="active site" description="Proton donor/acceptor" evidence="6">
    <location>
        <position position="180"/>
    </location>
</feature>
<evidence type="ECO:0000256" key="5">
    <source>
        <dbReference type="ARBA" id="ARBA00023316"/>
    </source>
</evidence>
<keyword evidence="5 6" id="KW-0961">Cell wall biogenesis/degradation</keyword>
<dbReference type="UniPathway" id="UPA00219"/>
<evidence type="ECO:0000256" key="6">
    <source>
        <dbReference type="PROSITE-ProRule" id="PRU01373"/>
    </source>
</evidence>
<evidence type="ECO:0000256" key="8">
    <source>
        <dbReference type="SAM" id="Phobius"/>
    </source>
</evidence>
<dbReference type="Pfam" id="PF03734">
    <property type="entry name" value="YkuD"/>
    <property type="match status" value="1"/>
</dbReference>
<dbReference type="InterPro" id="IPR038063">
    <property type="entry name" value="Transpep_catalytic_dom"/>
</dbReference>
<evidence type="ECO:0000256" key="7">
    <source>
        <dbReference type="SAM" id="MobiDB-lite"/>
    </source>
</evidence>
<feature type="active site" description="Nucleophile" evidence="6">
    <location>
        <position position="206"/>
    </location>
</feature>
<dbReference type="SUPFAM" id="SSF141523">
    <property type="entry name" value="L,D-transpeptidase catalytic domain-like"/>
    <property type="match status" value="1"/>
</dbReference>
<keyword evidence="8" id="KW-1133">Transmembrane helix</keyword>
<proteinExistence type="predicted"/>
<dbReference type="RefSeq" id="WP_051188914.1">
    <property type="nucleotide sequence ID" value="NZ_AUHP01000014.1"/>
</dbReference>
<dbReference type="PANTHER" id="PTHR30582">
    <property type="entry name" value="L,D-TRANSPEPTIDASE"/>
    <property type="match status" value="1"/>
</dbReference>
<dbReference type="GO" id="GO:0005576">
    <property type="term" value="C:extracellular region"/>
    <property type="evidence" value="ECO:0007669"/>
    <property type="project" value="TreeGrafter"/>
</dbReference>
<evidence type="ECO:0000259" key="9">
    <source>
        <dbReference type="PROSITE" id="PS52029"/>
    </source>
</evidence>
<dbReference type="eggNOG" id="COG1376">
    <property type="taxonomic scope" value="Bacteria"/>
</dbReference>
<evidence type="ECO:0000256" key="2">
    <source>
        <dbReference type="ARBA" id="ARBA00022679"/>
    </source>
</evidence>
<dbReference type="PATRIC" id="fig|1122146.4.peg.187"/>
<keyword evidence="8" id="KW-0472">Membrane</keyword>
<feature type="region of interest" description="Disordered" evidence="7">
    <location>
        <begin position="32"/>
        <end position="95"/>
    </location>
</feature>
<dbReference type="CDD" id="cd16913">
    <property type="entry name" value="YkuD_like"/>
    <property type="match status" value="1"/>
</dbReference>
<dbReference type="PANTHER" id="PTHR30582:SF2">
    <property type="entry name" value="L,D-TRANSPEPTIDASE YCIB-RELATED"/>
    <property type="match status" value="1"/>
</dbReference>
<gene>
    <name evidence="10" type="ORF">IV53_GL000185</name>
</gene>
<dbReference type="GO" id="GO:0071972">
    <property type="term" value="F:peptidoglycan L,D-transpeptidase activity"/>
    <property type="evidence" value="ECO:0007669"/>
    <property type="project" value="TreeGrafter"/>
</dbReference>
<dbReference type="GO" id="GO:0016740">
    <property type="term" value="F:transferase activity"/>
    <property type="evidence" value="ECO:0007669"/>
    <property type="project" value="UniProtKB-KW"/>
</dbReference>
<accession>A0A0R2KM26</accession>
<dbReference type="Proteomes" id="UP000051500">
    <property type="component" value="Unassembled WGS sequence"/>
</dbReference>
<dbReference type="GO" id="GO:0071555">
    <property type="term" value="P:cell wall organization"/>
    <property type="evidence" value="ECO:0007669"/>
    <property type="project" value="UniProtKB-UniRule"/>
</dbReference>
<evidence type="ECO:0000313" key="10">
    <source>
        <dbReference type="EMBL" id="KRN90543.1"/>
    </source>
</evidence>
<evidence type="ECO:0000256" key="1">
    <source>
        <dbReference type="ARBA" id="ARBA00004752"/>
    </source>
</evidence>
<dbReference type="STRING" id="1122146.IV53_GL000185"/>
<name>A0A0R2KM26_9LACO</name>
<dbReference type="Gene3D" id="2.40.440.10">
    <property type="entry name" value="L,D-transpeptidase catalytic domain-like"/>
    <property type="match status" value="1"/>
</dbReference>